<dbReference type="RefSeq" id="WP_274189519.1">
    <property type="nucleotide sequence ID" value="NZ_BAABHN010000050.1"/>
</dbReference>
<proteinExistence type="predicted"/>
<dbReference type="Proteomes" id="UP001595909">
    <property type="component" value="Unassembled WGS sequence"/>
</dbReference>
<organism evidence="1 2">
    <name type="scientific">Actinomycetospora chibensis</name>
    <dbReference type="NCBI Taxonomy" id="663606"/>
    <lineage>
        <taxon>Bacteria</taxon>
        <taxon>Bacillati</taxon>
        <taxon>Actinomycetota</taxon>
        <taxon>Actinomycetes</taxon>
        <taxon>Pseudonocardiales</taxon>
        <taxon>Pseudonocardiaceae</taxon>
        <taxon>Actinomycetospora</taxon>
    </lineage>
</organism>
<keyword evidence="2" id="KW-1185">Reference proteome</keyword>
<name>A0ABV9RQN5_9PSEU</name>
<evidence type="ECO:0000313" key="1">
    <source>
        <dbReference type="EMBL" id="MFC4835588.1"/>
    </source>
</evidence>
<reference evidence="2" key="1">
    <citation type="journal article" date="2019" name="Int. J. Syst. Evol. Microbiol.">
        <title>The Global Catalogue of Microorganisms (GCM) 10K type strain sequencing project: providing services to taxonomists for standard genome sequencing and annotation.</title>
        <authorList>
            <consortium name="The Broad Institute Genomics Platform"/>
            <consortium name="The Broad Institute Genome Sequencing Center for Infectious Disease"/>
            <person name="Wu L."/>
            <person name="Ma J."/>
        </authorList>
    </citation>
    <scope>NUCLEOTIDE SEQUENCE [LARGE SCALE GENOMIC DNA]</scope>
    <source>
        <strain evidence="2">CCUG 50347</strain>
    </source>
</reference>
<dbReference type="EMBL" id="JBHSIM010000050">
    <property type="protein sequence ID" value="MFC4835588.1"/>
    <property type="molecule type" value="Genomic_DNA"/>
</dbReference>
<accession>A0ABV9RQN5</accession>
<evidence type="ECO:0000313" key="2">
    <source>
        <dbReference type="Proteomes" id="UP001595909"/>
    </source>
</evidence>
<sequence length="70" mass="8036">MIAVTGGDPDLDRCDGYVVLVVDPVTGESDCYGPFVEVTEAGQEVMRFREEFSLREFDEVLVELVRWHRR</sequence>
<gene>
    <name evidence="1" type="ORF">ACFPEL_24470</name>
</gene>
<protein>
    <submittedName>
        <fullName evidence="1">Uncharacterized protein</fullName>
    </submittedName>
</protein>
<comment type="caution">
    <text evidence="1">The sequence shown here is derived from an EMBL/GenBank/DDBJ whole genome shotgun (WGS) entry which is preliminary data.</text>
</comment>